<dbReference type="SUPFAM" id="SSF141571">
    <property type="entry name" value="Pentapeptide repeat-like"/>
    <property type="match status" value="1"/>
</dbReference>
<dbReference type="InterPro" id="IPR052949">
    <property type="entry name" value="PA_immunity-related"/>
</dbReference>
<dbReference type="PANTHER" id="PTHR42999:SF1">
    <property type="entry name" value="PENTAPEPTIDE REPEAT-CONTAINING PROTEIN"/>
    <property type="match status" value="1"/>
</dbReference>
<gene>
    <name evidence="1" type="ORF">AOC36_02070</name>
</gene>
<reference evidence="1 2" key="1">
    <citation type="submission" date="2015-10" db="EMBL/GenBank/DDBJ databases">
        <title>Erysipelothrix larvae sp. LV19 isolated from the larval gut of the rhinoceros beetle, Trypoxylus dichotomus.</title>
        <authorList>
            <person name="Lim S."/>
            <person name="Kim B.-C."/>
        </authorList>
    </citation>
    <scope>NUCLEOTIDE SEQUENCE [LARGE SCALE GENOMIC DNA]</scope>
    <source>
        <strain evidence="1 2">LV19</strain>
    </source>
</reference>
<protein>
    <recommendedName>
        <fullName evidence="3">Quinolone resistance protein</fullName>
    </recommendedName>
</protein>
<evidence type="ECO:0000313" key="2">
    <source>
        <dbReference type="Proteomes" id="UP000063781"/>
    </source>
</evidence>
<accession>A0A0X8GYM5</accession>
<proteinExistence type="predicted"/>
<keyword evidence="2" id="KW-1185">Reference proteome</keyword>
<dbReference type="PANTHER" id="PTHR42999">
    <property type="entry name" value="ANTIBIOTIC RESISTANCE PROTEIN MCBG"/>
    <property type="match status" value="1"/>
</dbReference>
<evidence type="ECO:0008006" key="3">
    <source>
        <dbReference type="Google" id="ProtNLM"/>
    </source>
</evidence>
<name>A0A0X8GYM5_9FIRM</name>
<dbReference type="Proteomes" id="UP000063781">
    <property type="component" value="Chromosome"/>
</dbReference>
<dbReference type="AlphaFoldDB" id="A0A0X8GYM5"/>
<dbReference type="KEGG" id="erl:AOC36_02070"/>
<dbReference type="InterPro" id="IPR001646">
    <property type="entry name" value="5peptide_repeat"/>
</dbReference>
<sequence length="200" mass="23695">MVDMIVIENETIYQKEALEDTHYRNCEIRFEDTEHFIRNVVFERCTFIYGDKHKWDIRDCTFKNCDLSLGGFEDSYLMNVTFDYCKLMSFSLHQCYLHNLLISNSMGQYFGISDSKIRSATFKSTPFHTASFMHLDHKNMTFHECRLDECNFEETRLKGIDLRSCEFSYILYSPHLVKGLKIRSDQAIIFAIQMGLEVDY</sequence>
<dbReference type="Pfam" id="PF00805">
    <property type="entry name" value="Pentapeptide"/>
    <property type="match status" value="1"/>
</dbReference>
<evidence type="ECO:0000313" key="1">
    <source>
        <dbReference type="EMBL" id="AMC92812.1"/>
    </source>
</evidence>
<organism evidence="1 2">
    <name type="scientific">Erysipelothrix larvae</name>
    <dbReference type="NCBI Taxonomy" id="1514105"/>
    <lineage>
        <taxon>Bacteria</taxon>
        <taxon>Bacillati</taxon>
        <taxon>Bacillota</taxon>
        <taxon>Erysipelotrichia</taxon>
        <taxon>Erysipelotrichales</taxon>
        <taxon>Erysipelotrichaceae</taxon>
        <taxon>Erysipelothrix</taxon>
    </lineage>
</organism>
<dbReference type="Gene3D" id="2.160.20.80">
    <property type="entry name" value="E3 ubiquitin-protein ligase SopA"/>
    <property type="match status" value="1"/>
</dbReference>
<dbReference type="Pfam" id="PF13599">
    <property type="entry name" value="Pentapeptide_4"/>
    <property type="match status" value="1"/>
</dbReference>
<dbReference type="EMBL" id="CP013213">
    <property type="protein sequence ID" value="AMC92812.1"/>
    <property type="molecule type" value="Genomic_DNA"/>
</dbReference>
<dbReference type="STRING" id="1514105.AOC36_02070"/>